<dbReference type="InterPro" id="IPR024079">
    <property type="entry name" value="MetalloPept_cat_dom_sf"/>
</dbReference>
<keyword evidence="3" id="KW-1185">Reference proteome</keyword>
<proteinExistence type="predicted"/>
<dbReference type="SUPFAM" id="SSF55486">
    <property type="entry name" value="Metalloproteases ('zincins'), catalytic domain"/>
    <property type="match status" value="1"/>
</dbReference>
<dbReference type="Gene3D" id="3.40.390.10">
    <property type="entry name" value="Collagenase (Catalytic Domain)"/>
    <property type="match status" value="1"/>
</dbReference>
<dbReference type="AlphaFoldDB" id="A0A1G4BP09"/>
<name>A0A1G4BP09_9PEZI</name>
<gene>
    <name evidence="2" type="ORF">CORC01_01584</name>
</gene>
<dbReference type="RefSeq" id="XP_022480337.1">
    <property type="nucleotide sequence ID" value="XM_022613238.1"/>
</dbReference>
<comment type="caution">
    <text evidence="2">The sequence shown here is derived from an EMBL/GenBank/DDBJ whole genome shotgun (WGS) entry which is preliminary data.</text>
</comment>
<feature type="compositionally biased region" description="Gly residues" evidence="1">
    <location>
        <begin position="278"/>
        <end position="290"/>
    </location>
</feature>
<sequence>MHMASKRALDGFYVIDQRAGSSWGCSEEKIAALKGAVADAQTLASKASTALAIRGSESSDAYIFWFGKENARAATKKSIKKYNYDPVRHLFKRPGSYNRVDNLTMDNLSPTGLTYMCGAADSQTCAGTVAVATHQDGAKGLSGNAIILCDRFFEYKSLEYMLQTWRDKRRFSLSAGFTLLHGLQHLPAIVGDARRCVDVPNHNRTGGCYQPECCAKLKSADKIRNAQNMAFFALEIMADPQHGEPHGRSCTIKKGDTGNIWLGGPEDVTAPVVPIVPPGGGGDGGGGKGGHPSKPADSDPPKPSGPSSPPTSPPTRSHNSSVPITRCSSRPPLSVPRGGGGPFDRDGFPQAVYDEIAAAARGNSNSTTSPLVVVTHPPAVPKPDPTVEITTIKVTPSATPTAPAINPIACYNFDVNAYGFCCPPVGGTCGDGVGTCYFDGPGISGGATNVVPNGARCPPPKGAVYCLGACQV</sequence>
<dbReference type="STRING" id="1209926.A0A1G4BP09"/>
<accession>A0A1G4BP09</accession>
<organism evidence="2 3">
    <name type="scientific">Colletotrichum orchidophilum</name>
    <dbReference type="NCBI Taxonomy" id="1209926"/>
    <lineage>
        <taxon>Eukaryota</taxon>
        <taxon>Fungi</taxon>
        <taxon>Dikarya</taxon>
        <taxon>Ascomycota</taxon>
        <taxon>Pezizomycotina</taxon>
        <taxon>Sordariomycetes</taxon>
        <taxon>Hypocreomycetidae</taxon>
        <taxon>Glomerellales</taxon>
        <taxon>Glomerellaceae</taxon>
        <taxon>Colletotrichum</taxon>
    </lineage>
</organism>
<evidence type="ECO:0000256" key="1">
    <source>
        <dbReference type="SAM" id="MobiDB-lite"/>
    </source>
</evidence>
<dbReference type="OrthoDB" id="4811013at2759"/>
<reference evidence="2 3" key="1">
    <citation type="submission" date="2016-09" db="EMBL/GenBank/DDBJ databases">
        <authorList>
            <person name="Capua I."/>
            <person name="De Benedictis P."/>
            <person name="Joannis T."/>
            <person name="Lombin L.H."/>
            <person name="Cattoli G."/>
        </authorList>
    </citation>
    <scope>NUCLEOTIDE SEQUENCE [LARGE SCALE GENOMIC DNA]</scope>
    <source>
        <strain evidence="2 3">IMI 309357</strain>
    </source>
</reference>
<dbReference type="EMBL" id="MJBS01000008">
    <property type="protein sequence ID" value="OHF03200.1"/>
    <property type="molecule type" value="Genomic_DNA"/>
</dbReference>
<dbReference type="GO" id="GO:0008237">
    <property type="term" value="F:metallopeptidase activity"/>
    <property type="evidence" value="ECO:0007669"/>
    <property type="project" value="InterPro"/>
</dbReference>
<feature type="region of interest" description="Disordered" evidence="1">
    <location>
        <begin position="264"/>
        <end position="348"/>
    </location>
</feature>
<evidence type="ECO:0000313" key="3">
    <source>
        <dbReference type="Proteomes" id="UP000176998"/>
    </source>
</evidence>
<dbReference type="Proteomes" id="UP000176998">
    <property type="component" value="Unassembled WGS sequence"/>
</dbReference>
<evidence type="ECO:0000313" key="2">
    <source>
        <dbReference type="EMBL" id="OHF03200.1"/>
    </source>
</evidence>
<dbReference type="GeneID" id="34554748"/>
<protein>
    <submittedName>
        <fullName evidence="2">Uncharacterized protein</fullName>
    </submittedName>
</protein>
<feature type="compositionally biased region" description="Pro residues" evidence="1">
    <location>
        <begin position="301"/>
        <end position="313"/>
    </location>
</feature>